<evidence type="ECO:0000256" key="5">
    <source>
        <dbReference type="ARBA" id="ARBA00022989"/>
    </source>
</evidence>
<comment type="similarity">
    <text evidence="7">Belongs to the inorganic phosphate transporter (PiT) (TC 2.A.20) family.</text>
</comment>
<dbReference type="Pfam" id="PF01384">
    <property type="entry name" value="PHO4"/>
    <property type="match status" value="1"/>
</dbReference>
<reference evidence="9 10" key="1">
    <citation type="submission" date="2018-07" db="EMBL/GenBank/DDBJ databases">
        <title>The complete nuclear genome of the prasinophyte Chloropicon primus (CCMP1205).</title>
        <authorList>
            <person name="Pombert J.-F."/>
            <person name="Otis C."/>
            <person name="Turmel M."/>
            <person name="Lemieux C."/>
        </authorList>
    </citation>
    <scope>NUCLEOTIDE SEQUENCE [LARGE SCALE GENOMIC DNA]</scope>
    <source>
        <strain evidence="9 10">CCMP1205</strain>
    </source>
</reference>
<name>A0A5B8MHS2_9CHLO</name>
<feature type="transmembrane region" description="Helical" evidence="7">
    <location>
        <begin position="99"/>
        <end position="119"/>
    </location>
</feature>
<dbReference type="GO" id="GO:0005315">
    <property type="term" value="F:phosphate transmembrane transporter activity"/>
    <property type="evidence" value="ECO:0007669"/>
    <property type="project" value="InterPro"/>
</dbReference>
<sequence length="485" mass="50375">MVMNASSPYVFSAGCIFAALFAYGLGANDVANAFGTSIGSGALTMRVAVVIASVMEVVGAVTLGAGVADTLTRHISYLEREDCWDCHGSEAMRGLYEIGMVYALASGSAFLLAATLFGLPVSSTHTIVGAVLGMTAVATHVFCIKWLWPGLMKIVASWFVSPLLAGAISVLLQFGIRRLVLEARTPLRRAYVALPVLSGSTIAVLAMLILYQQSSLALWVQASIALGSGLAVWGLVQLLLLSRVKRHVESSSIEMKGLRVENSGGGSGVGSAQGSLEEGEGEEENGEVEGASDAKAGPGAQSEEANLLSGGATEELERAKMVFMYLQILTATLKSFAHGANDVANAAGPFAAVAGLYAGQDPCSITTTIWVLLLCGAGIVLGLSISGHHVIKTIGKDLTAIDFPTGFSIELGSTMSVVLASCTGMPVSSTHCQVGSVIFIGMYENGAKHVKWSMLNKIIASWVVTVPVSALCAGGLTYVTLLFIN</sequence>
<dbReference type="PANTHER" id="PTHR11101">
    <property type="entry name" value="PHOSPHATE TRANSPORTER"/>
    <property type="match status" value="1"/>
</dbReference>
<feature type="transmembrane region" description="Helical" evidence="7">
    <location>
        <begin position="217"/>
        <end position="241"/>
    </location>
</feature>
<feature type="transmembrane region" description="Helical" evidence="7">
    <location>
        <begin position="6"/>
        <end position="26"/>
    </location>
</feature>
<dbReference type="EMBL" id="CP031036">
    <property type="protein sequence ID" value="QDZ19987.1"/>
    <property type="molecule type" value="Genomic_DNA"/>
</dbReference>
<keyword evidence="5 7" id="KW-1133">Transmembrane helix</keyword>
<comment type="function">
    <text evidence="7">Sodium-phosphate symporter.</text>
</comment>
<evidence type="ECO:0000256" key="3">
    <source>
        <dbReference type="ARBA" id="ARBA00022592"/>
    </source>
</evidence>
<dbReference type="InterPro" id="IPR001204">
    <property type="entry name" value="Phos_transporter"/>
</dbReference>
<dbReference type="PANTHER" id="PTHR11101:SF80">
    <property type="entry name" value="PHOSPHATE TRANSPORTER"/>
    <property type="match status" value="1"/>
</dbReference>
<evidence type="ECO:0000256" key="6">
    <source>
        <dbReference type="ARBA" id="ARBA00023136"/>
    </source>
</evidence>
<evidence type="ECO:0000256" key="2">
    <source>
        <dbReference type="ARBA" id="ARBA00022448"/>
    </source>
</evidence>
<dbReference type="STRING" id="1764295.A0A5B8MHS2"/>
<evidence type="ECO:0000256" key="7">
    <source>
        <dbReference type="RuleBase" id="RU363058"/>
    </source>
</evidence>
<keyword evidence="4 7" id="KW-0812">Transmembrane</keyword>
<keyword evidence="2 7" id="KW-0813">Transport</keyword>
<evidence type="ECO:0000313" key="10">
    <source>
        <dbReference type="Proteomes" id="UP000316726"/>
    </source>
</evidence>
<dbReference type="AlphaFoldDB" id="A0A5B8MHS2"/>
<evidence type="ECO:0000256" key="8">
    <source>
        <dbReference type="SAM" id="MobiDB-lite"/>
    </source>
</evidence>
<keyword evidence="10" id="KW-1185">Reference proteome</keyword>
<keyword evidence="3 7" id="KW-0592">Phosphate transport</keyword>
<feature type="transmembrane region" description="Helical" evidence="7">
    <location>
        <begin position="47"/>
        <end position="68"/>
    </location>
</feature>
<feature type="transmembrane region" description="Helical" evidence="7">
    <location>
        <begin position="192"/>
        <end position="211"/>
    </location>
</feature>
<comment type="subcellular location">
    <subcellularLocation>
        <location evidence="1 7">Membrane</location>
        <topology evidence="1 7">Multi-pass membrane protein</topology>
    </subcellularLocation>
</comment>
<feature type="transmembrane region" description="Helical" evidence="7">
    <location>
        <begin position="458"/>
        <end position="484"/>
    </location>
</feature>
<feature type="transmembrane region" description="Helical" evidence="7">
    <location>
        <begin position="154"/>
        <end position="172"/>
    </location>
</feature>
<dbReference type="Proteomes" id="UP000316726">
    <property type="component" value="Chromosome 3"/>
</dbReference>
<dbReference type="OrthoDB" id="260807at2759"/>
<organism evidence="9 10">
    <name type="scientific">Chloropicon primus</name>
    <dbReference type="NCBI Taxonomy" id="1764295"/>
    <lineage>
        <taxon>Eukaryota</taxon>
        <taxon>Viridiplantae</taxon>
        <taxon>Chlorophyta</taxon>
        <taxon>Chloropicophyceae</taxon>
        <taxon>Chloropicales</taxon>
        <taxon>Chloropicaceae</taxon>
        <taxon>Chloropicon</taxon>
    </lineage>
</organism>
<evidence type="ECO:0000256" key="4">
    <source>
        <dbReference type="ARBA" id="ARBA00022692"/>
    </source>
</evidence>
<gene>
    <name evidence="9" type="ORF">A3770_03p25050</name>
</gene>
<keyword evidence="6 7" id="KW-0472">Membrane</keyword>
<protein>
    <recommendedName>
        <fullName evidence="7">Phosphate transporter</fullName>
    </recommendedName>
</protein>
<dbReference type="GO" id="GO:0016020">
    <property type="term" value="C:membrane"/>
    <property type="evidence" value="ECO:0007669"/>
    <property type="project" value="UniProtKB-SubCell"/>
</dbReference>
<evidence type="ECO:0000313" key="9">
    <source>
        <dbReference type="EMBL" id="QDZ19987.1"/>
    </source>
</evidence>
<accession>A0A5B8MHS2</accession>
<dbReference type="GO" id="GO:0035435">
    <property type="term" value="P:phosphate ion transmembrane transport"/>
    <property type="evidence" value="ECO:0007669"/>
    <property type="project" value="TreeGrafter"/>
</dbReference>
<feature type="compositionally biased region" description="Acidic residues" evidence="8">
    <location>
        <begin position="277"/>
        <end position="287"/>
    </location>
</feature>
<feature type="region of interest" description="Disordered" evidence="8">
    <location>
        <begin position="259"/>
        <end position="308"/>
    </location>
</feature>
<proteinExistence type="inferred from homology"/>
<feature type="transmembrane region" description="Helical" evidence="7">
    <location>
        <begin position="126"/>
        <end position="148"/>
    </location>
</feature>
<evidence type="ECO:0000256" key="1">
    <source>
        <dbReference type="ARBA" id="ARBA00004141"/>
    </source>
</evidence>